<feature type="compositionally biased region" description="Basic and acidic residues" evidence="1">
    <location>
        <begin position="35"/>
        <end position="44"/>
    </location>
</feature>
<organism evidence="2">
    <name type="scientific">Phytophthora nicotianae</name>
    <name type="common">Potato buckeye rot agent</name>
    <name type="synonym">Phytophthora parasitica</name>
    <dbReference type="NCBI Taxonomy" id="4792"/>
    <lineage>
        <taxon>Eukaryota</taxon>
        <taxon>Sar</taxon>
        <taxon>Stramenopiles</taxon>
        <taxon>Oomycota</taxon>
        <taxon>Peronosporomycetes</taxon>
        <taxon>Peronosporales</taxon>
        <taxon>Peronosporaceae</taxon>
        <taxon>Phytophthora</taxon>
    </lineage>
</organism>
<reference evidence="2" key="1">
    <citation type="submission" date="2013-11" db="EMBL/GenBank/DDBJ databases">
        <title>The Genome Sequence of Phytophthora parasitica CHvinca01.</title>
        <authorList>
            <consortium name="The Broad Institute Genomics Platform"/>
            <person name="Russ C."/>
            <person name="Tyler B."/>
            <person name="Panabieres F."/>
            <person name="Shan W."/>
            <person name="Tripathy S."/>
            <person name="Grunwald N."/>
            <person name="Machado M."/>
            <person name="Johnson C.S."/>
            <person name="Arredondo F."/>
            <person name="Hong C."/>
            <person name="Coffey M."/>
            <person name="Young S.K."/>
            <person name="Zeng Q."/>
            <person name="Gargeya S."/>
            <person name="Fitzgerald M."/>
            <person name="Abouelleil A."/>
            <person name="Alvarado L."/>
            <person name="Chapman S.B."/>
            <person name="Gainer-Dewar J."/>
            <person name="Goldberg J."/>
            <person name="Griggs A."/>
            <person name="Gujja S."/>
            <person name="Hansen M."/>
            <person name="Howarth C."/>
            <person name="Imamovic A."/>
            <person name="Ireland A."/>
            <person name="Larimer J."/>
            <person name="McCowan C."/>
            <person name="Murphy C."/>
            <person name="Pearson M."/>
            <person name="Poon T.W."/>
            <person name="Priest M."/>
            <person name="Roberts A."/>
            <person name="Saif S."/>
            <person name="Shea T."/>
            <person name="Sykes S."/>
            <person name="Wortman J."/>
            <person name="Nusbaum C."/>
            <person name="Birren B."/>
        </authorList>
    </citation>
    <scope>NUCLEOTIDE SEQUENCE [LARGE SCALE GENOMIC DNA]</scope>
    <source>
        <strain evidence="2">CHvinca01</strain>
    </source>
</reference>
<dbReference type="EMBL" id="KI681789">
    <property type="protein sequence ID" value="ETL84370.1"/>
    <property type="molecule type" value="Genomic_DNA"/>
</dbReference>
<proteinExistence type="predicted"/>
<protein>
    <submittedName>
        <fullName evidence="2">Uncharacterized protein</fullName>
    </submittedName>
</protein>
<sequence>SSCLLDKANEAAPASSSQRNLSNAFIAVNNDDNASDDKEVKSAEEAGMNDGGRTHDDKDLEKNGIRTRGRCFASRHSTFGSKYCQPRREW</sequence>
<dbReference type="Proteomes" id="UP000054423">
    <property type="component" value="Unassembled WGS sequence"/>
</dbReference>
<evidence type="ECO:0000313" key="2">
    <source>
        <dbReference type="EMBL" id="ETL84370.1"/>
    </source>
</evidence>
<gene>
    <name evidence="2" type="ORF">L917_15779</name>
</gene>
<accession>W2KJ38</accession>
<dbReference type="AlphaFoldDB" id="W2KJ38"/>
<feature type="non-terminal residue" evidence="2">
    <location>
        <position position="1"/>
    </location>
</feature>
<feature type="compositionally biased region" description="Basic and acidic residues" evidence="1">
    <location>
        <begin position="52"/>
        <end position="62"/>
    </location>
</feature>
<feature type="compositionally biased region" description="Polar residues" evidence="1">
    <location>
        <begin position="14"/>
        <end position="23"/>
    </location>
</feature>
<name>W2KJ38_PHYNI</name>
<evidence type="ECO:0000256" key="1">
    <source>
        <dbReference type="SAM" id="MobiDB-lite"/>
    </source>
</evidence>
<feature type="region of interest" description="Disordered" evidence="1">
    <location>
        <begin position="1"/>
        <end position="62"/>
    </location>
</feature>